<keyword evidence="1" id="KW-0472">Membrane</keyword>
<organism evidence="2 3">
    <name type="scientific">Arenimonas fontis</name>
    <dbReference type="NCBI Taxonomy" id="2608255"/>
    <lineage>
        <taxon>Bacteria</taxon>
        <taxon>Pseudomonadati</taxon>
        <taxon>Pseudomonadota</taxon>
        <taxon>Gammaproteobacteria</taxon>
        <taxon>Lysobacterales</taxon>
        <taxon>Lysobacteraceae</taxon>
        <taxon>Arenimonas</taxon>
    </lineage>
</organism>
<feature type="transmembrane region" description="Helical" evidence="1">
    <location>
        <begin position="12"/>
        <end position="31"/>
    </location>
</feature>
<evidence type="ECO:0000313" key="2">
    <source>
        <dbReference type="EMBL" id="KAA2284007.1"/>
    </source>
</evidence>
<keyword evidence="3" id="KW-1185">Reference proteome</keyword>
<comment type="caution">
    <text evidence="2">The sequence shown here is derived from an EMBL/GenBank/DDBJ whole genome shotgun (WGS) entry which is preliminary data.</text>
</comment>
<evidence type="ECO:0000313" key="3">
    <source>
        <dbReference type="Proteomes" id="UP000322165"/>
    </source>
</evidence>
<dbReference type="EMBL" id="VUOD01000012">
    <property type="protein sequence ID" value="KAA2284007.1"/>
    <property type="molecule type" value="Genomic_DNA"/>
</dbReference>
<keyword evidence="1" id="KW-1133">Transmembrane helix</keyword>
<protein>
    <submittedName>
        <fullName evidence="2">Uncharacterized protein</fullName>
    </submittedName>
</protein>
<name>A0A5B2Z7Y7_9GAMM</name>
<feature type="transmembrane region" description="Helical" evidence="1">
    <location>
        <begin position="67"/>
        <end position="90"/>
    </location>
</feature>
<sequence>MARTKFRQQVLHTAGGELAVAASYLLAWLFAPWLPDGVLLALVVAVLLQLWFPAALLGAVTPRGFRGVFWCVFGHLAVFALMAYVASAGGRVMPDWWSLALAQGPLLLRNLLRLSRPAHEKPVYWLEALGPLLLIIPAVLGGIVLDLLLPDLGLAGREIRFEHYAPLETGHLKFALMAGCSYFATYAVARTAWERWLGRR</sequence>
<dbReference type="AlphaFoldDB" id="A0A5B2Z7Y7"/>
<accession>A0A5B2Z7Y7</accession>
<feature type="transmembrane region" description="Helical" evidence="1">
    <location>
        <begin position="124"/>
        <end position="145"/>
    </location>
</feature>
<evidence type="ECO:0000256" key="1">
    <source>
        <dbReference type="SAM" id="Phobius"/>
    </source>
</evidence>
<dbReference type="Proteomes" id="UP000322165">
    <property type="component" value="Unassembled WGS sequence"/>
</dbReference>
<reference evidence="2 3" key="2">
    <citation type="submission" date="2019-09" db="EMBL/GenBank/DDBJ databases">
        <authorList>
            <person name="Mazur A."/>
        </authorList>
    </citation>
    <scope>NUCLEOTIDE SEQUENCE [LARGE SCALE GENOMIC DNA]</scope>
    <source>
        <strain evidence="2 3">3729k</strain>
    </source>
</reference>
<reference evidence="2 3" key="1">
    <citation type="submission" date="2019-09" db="EMBL/GenBank/DDBJ databases">
        <title>Arenimonas chukotkensis sp. nov., a bacterium isolated from Chukotka hot spring, Arctic region, Russia.</title>
        <authorList>
            <person name="Zayulina K.S."/>
            <person name="Prokofeva M.I."/>
            <person name="Elcheninov A.G."/>
            <person name="Novikov A."/>
            <person name="Kochetkova T.V."/>
            <person name="Kublanov I.V."/>
        </authorList>
    </citation>
    <scope>NUCLEOTIDE SEQUENCE [LARGE SCALE GENOMIC DNA]</scope>
    <source>
        <strain evidence="2 3">3729k</strain>
    </source>
</reference>
<dbReference type="RefSeq" id="WP_149861364.1">
    <property type="nucleotide sequence ID" value="NZ_VUOD01000012.1"/>
</dbReference>
<feature type="transmembrane region" description="Helical" evidence="1">
    <location>
        <begin position="37"/>
        <end position="60"/>
    </location>
</feature>
<proteinExistence type="predicted"/>
<gene>
    <name evidence="2" type="ORF">F0415_11485</name>
</gene>
<keyword evidence="1" id="KW-0812">Transmembrane</keyword>